<sequence>MLVITGATGQLGSQVIEELLRLQVPAGRIVASVRNPEKAAALAGRGVVVRAGDFTNSTQLPHTFTGAEQVLVISPDKLGEEGRRLSRTAIEAARTAGARRVLYTSHMGAQADSPTQDQAFIKDHAAIEGFLAQAGLPYTALRHGYYAESALHHLGRGLETGEIRVPEDGPVSWTTRADLAEADARIIAQEGLLDGITPPLTALQTFTFAEVAAIASELTGREIKHVLLSDKQWAQEKQAQGVPEHFVELLLSSYRAMRRGEFATVDPTLERILGRRPRTLRDVLADLLQPTAV</sequence>
<proteinExistence type="predicted"/>
<dbReference type="KEGG" id="hts:HMJ29_20050"/>
<dbReference type="RefSeq" id="WP_171593161.1">
    <property type="nucleotide sequence ID" value="NZ_CP053538.1"/>
</dbReference>
<evidence type="ECO:0000313" key="3">
    <source>
        <dbReference type="Proteomes" id="UP000501623"/>
    </source>
</evidence>
<organism evidence="2 3">
    <name type="scientific">Hymenobacter taeanensis</name>
    <dbReference type="NCBI Taxonomy" id="2735321"/>
    <lineage>
        <taxon>Bacteria</taxon>
        <taxon>Pseudomonadati</taxon>
        <taxon>Bacteroidota</taxon>
        <taxon>Cytophagia</taxon>
        <taxon>Cytophagales</taxon>
        <taxon>Hymenobacteraceae</taxon>
        <taxon>Hymenobacter</taxon>
    </lineage>
</organism>
<feature type="domain" description="NAD(P)-binding" evidence="1">
    <location>
        <begin position="6"/>
        <end position="188"/>
    </location>
</feature>
<dbReference type="Proteomes" id="UP000501623">
    <property type="component" value="Chromosome"/>
</dbReference>
<dbReference type="AlphaFoldDB" id="A0A6M6BMN5"/>
<dbReference type="PANTHER" id="PTHR47129:SF1">
    <property type="entry name" value="NMRA-LIKE DOMAIN-CONTAINING PROTEIN"/>
    <property type="match status" value="1"/>
</dbReference>
<dbReference type="SUPFAM" id="SSF51735">
    <property type="entry name" value="NAD(P)-binding Rossmann-fold domains"/>
    <property type="match status" value="1"/>
</dbReference>
<dbReference type="CDD" id="cd05269">
    <property type="entry name" value="TMR_SDR_a"/>
    <property type="match status" value="1"/>
</dbReference>
<dbReference type="EMBL" id="CP053538">
    <property type="protein sequence ID" value="QJX49074.1"/>
    <property type="molecule type" value="Genomic_DNA"/>
</dbReference>
<dbReference type="Gene3D" id="3.90.25.10">
    <property type="entry name" value="UDP-galactose 4-epimerase, domain 1"/>
    <property type="match status" value="1"/>
</dbReference>
<accession>A0A6M6BMN5</accession>
<name>A0A6M6BMN5_9BACT</name>
<dbReference type="PANTHER" id="PTHR47129">
    <property type="entry name" value="QUINONE OXIDOREDUCTASE 2"/>
    <property type="match status" value="1"/>
</dbReference>
<keyword evidence="3" id="KW-1185">Reference proteome</keyword>
<evidence type="ECO:0000259" key="1">
    <source>
        <dbReference type="Pfam" id="PF13460"/>
    </source>
</evidence>
<dbReference type="InterPro" id="IPR016040">
    <property type="entry name" value="NAD(P)-bd_dom"/>
</dbReference>
<gene>
    <name evidence="2" type="ORF">HMJ29_20050</name>
</gene>
<dbReference type="InterPro" id="IPR036291">
    <property type="entry name" value="NAD(P)-bd_dom_sf"/>
</dbReference>
<dbReference type="Gene3D" id="3.40.50.720">
    <property type="entry name" value="NAD(P)-binding Rossmann-like Domain"/>
    <property type="match status" value="1"/>
</dbReference>
<evidence type="ECO:0000313" key="2">
    <source>
        <dbReference type="EMBL" id="QJX49074.1"/>
    </source>
</evidence>
<dbReference type="InterPro" id="IPR052718">
    <property type="entry name" value="NmrA-type_oxidoreductase"/>
</dbReference>
<dbReference type="Pfam" id="PF13460">
    <property type="entry name" value="NAD_binding_10"/>
    <property type="match status" value="1"/>
</dbReference>
<reference evidence="2 3" key="1">
    <citation type="submission" date="2020-05" db="EMBL/GenBank/DDBJ databases">
        <title>Complete genome sequence of Hymenobacter sp. TS19 in Coasted Sand Dune.</title>
        <authorList>
            <person name="Lee J.-H."/>
            <person name="Jung J.-H."/>
            <person name="Jeong S."/>
            <person name="Zhao L."/>
            <person name="Kim M.-K."/>
            <person name="Seo H.-S."/>
            <person name="Lim S."/>
        </authorList>
    </citation>
    <scope>NUCLEOTIDE SEQUENCE [LARGE SCALE GENOMIC DNA]</scope>
    <source>
        <strain evidence="2 3">TS19</strain>
    </source>
</reference>
<protein>
    <submittedName>
        <fullName evidence="2">SDR family oxidoreductase</fullName>
    </submittedName>
</protein>